<feature type="region of interest" description="Disordered" evidence="7">
    <location>
        <begin position="1"/>
        <end position="24"/>
    </location>
</feature>
<name>A0A9W4UF12_9PLEO</name>
<dbReference type="OrthoDB" id="2193813at2759"/>
<dbReference type="InterPro" id="IPR006565">
    <property type="entry name" value="BTP"/>
</dbReference>
<feature type="domain" description="Transcription factor TFIID subunit 8 C-terminal" evidence="9">
    <location>
        <begin position="201"/>
        <end position="249"/>
    </location>
</feature>
<dbReference type="Pfam" id="PF10406">
    <property type="entry name" value="TAF8_C"/>
    <property type="match status" value="1"/>
</dbReference>
<evidence type="ECO:0000259" key="9">
    <source>
        <dbReference type="Pfam" id="PF10406"/>
    </source>
</evidence>
<keyword evidence="6" id="KW-0539">Nucleus</keyword>
<dbReference type="GO" id="GO:0006367">
    <property type="term" value="P:transcription initiation at RNA polymerase II promoter"/>
    <property type="evidence" value="ECO:0007669"/>
    <property type="project" value="TreeGrafter"/>
</dbReference>
<evidence type="ECO:0000256" key="5">
    <source>
        <dbReference type="ARBA" id="ARBA00023163"/>
    </source>
</evidence>
<keyword evidence="5" id="KW-0804">Transcription</keyword>
<evidence type="ECO:0000256" key="3">
    <source>
        <dbReference type="ARBA" id="ARBA00017307"/>
    </source>
</evidence>
<feature type="compositionally biased region" description="Polar residues" evidence="7">
    <location>
        <begin position="162"/>
        <end position="175"/>
    </location>
</feature>
<evidence type="ECO:0000313" key="11">
    <source>
        <dbReference type="Proteomes" id="UP001152607"/>
    </source>
</evidence>
<sequence>MPGLISPISAASHGTDAGMNATGLKRVRDEEAVPTYGEAHPKKRKVVHRLHHTQPTHQITEPNNGGFGATGDKQFFDFQLRRAIAVQCKGIGFDSARPEALEQFSGLVDDFMTNFLAEVRKSMSSARRTETVPHDWICGLKSAGINGSSDLESHLDYGSVPSQLLQPPLASSDTTEVPPPDLEGLLGPELSGKSDKESRKYIPAHFPPFPSKHTYKATPVFSHRENDPRSIREKAAEEGIAAEKSLRTLMVAQKAGLQKRRGGKRKQSEIMQKRNAAFKLAMEESLQDEAEREAKENRRRAALDREDDEWEAGTHTITTTQTQYERKVNLDEGVQVNYDRKFWRRNARGV</sequence>
<evidence type="ECO:0000256" key="7">
    <source>
        <dbReference type="SAM" id="MobiDB-lite"/>
    </source>
</evidence>
<dbReference type="AlphaFoldDB" id="A0A9W4UF12"/>
<keyword evidence="11" id="KW-1185">Reference proteome</keyword>
<feature type="domain" description="Bromodomain associated" evidence="8">
    <location>
        <begin position="80"/>
        <end position="146"/>
    </location>
</feature>
<evidence type="ECO:0000256" key="6">
    <source>
        <dbReference type="ARBA" id="ARBA00023242"/>
    </source>
</evidence>
<feature type="compositionally biased region" description="Basic and acidic residues" evidence="7">
    <location>
        <begin position="292"/>
        <end position="304"/>
    </location>
</feature>
<evidence type="ECO:0000259" key="8">
    <source>
        <dbReference type="Pfam" id="PF07524"/>
    </source>
</evidence>
<dbReference type="CDD" id="cd08049">
    <property type="entry name" value="TAF8"/>
    <property type="match status" value="1"/>
</dbReference>
<dbReference type="EMBL" id="CAOQHR010000004">
    <property type="protein sequence ID" value="CAI6333701.1"/>
    <property type="molecule type" value="Genomic_DNA"/>
</dbReference>
<feature type="region of interest" description="Disordered" evidence="7">
    <location>
        <begin position="162"/>
        <end position="207"/>
    </location>
</feature>
<dbReference type="InterPro" id="IPR019473">
    <property type="entry name" value="TFIID_su8_C"/>
</dbReference>
<dbReference type="InterPro" id="IPR009072">
    <property type="entry name" value="Histone-fold"/>
</dbReference>
<dbReference type="GO" id="GO:0005669">
    <property type="term" value="C:transcription factor TFIID complex"/>
    <property type="evidence" value="ECO:0007669"/>
    <property type="project" value="InterPro"/>
</dbReference>
<accession>A0A9W4UF12</accession>
<evidence type="ECO:0000313" key="10">
    <source>
        <dbReference type="EMBL" id="CAI6333701.1"/>
    </source>
</evidence>
<feature type="region of interest" description="Disordered" evidence="7">
    <location>
        <begin position="286"/>
        <end position="314"/>
    </location>
</feature>
<comment type="caution">
    <text evidence="10">The sequence shown here is derived from an EMBL/GenBank/DDBJ whole genome shotgun (WGS) entry which is preliminary data.</text>
</comment>
<dbReference type="PANTHER" id="PTHR46469:SF1">
    <property type="entry name" value="TRANSCRIPTION INITIATION FACTOR TFIID SUBUNIT 8"/>
    <property type="match status" value="1"/>
</dbReference>
<dbReference type="Proteomes" id="UP001152607">
    <property type="component" value="Unassembled WGS sequence"/>
</dbReference>
<evidence type="ECO:0000256" key="2">
    <source>
        <dbReference type="ARBA" id="ARBA00008767"/>
    </source>
</evidence>
<keyword evidence="4" id="KW-0805">Transcription regulation</keyword>
<comment type="subcellular location">
    <subcellularLocation>
        <location evidence="1">Nucleus</location>
    </subcellularLocation>
</comment>
<organism evidence="10 11">
    <name type="scientific">Periconia digitata</name>
    <dbReference type="NCBI Taxonomy" id="1303443"/>
    <lineage>
        <taxon>Eukaryota</taxon>
        <taxon>Fungi</taxon>
        <taxon>Dikarya</taxon>
        <taxon>Ascomycota</taxon>
        <taxon>Pezizomycotina</taxon>
        <taxon>Dothideomycetes</taxon>
        <taxon>Pleosporomycetidae</taxon>
        <taxon>Pleosporales</taxon>
        <taxon>Massarineae</taxon>
        <taxon>Periconiaceae</taxon>
        <taxon>Periconia</taxon>
    </lineage>
</organism>
<proteinExistence type="inferred from homology"/>
<gene>
    <name evidence="10" type="ORF">PDIGIT_LOCUS6749</name>
</gene>
<dbReference type="PANTHER" id="PTHR46469">
    <property type="entry name" value="TRANSCRIPTION INITIATION FACTOR TFIID SUBUNIT 8"/>
    <property type="match status" value="1"/>
</dbReference>
<evidence type="ECO:0000256" key="4">
    <source>
        <dbReference type="ARBA" id="ARBA00023015"/>
    </source>
</evidence>
<dbReference type="GO" id="GO:0046982">
    <property type="term" value="F:protein heterodimerization activity"/>
    <property type="evidence" value="ECO:0007669"/>
    <property type="project" value="InterPro"/>
</dbReference>
<comment type="similarity">
    <text evidence="2">Belongs to the TAF8 family.</text>
</comment>
<dbReference type="Gene3D" id="1.10.20.10">
    <property type="entry name" value="Histone, subunit A"/>
    <property type="match status" value="1"/>
</dbReference>
<dbReference type="CDD" id="cd00076">
    <property type="entry name" value="HFD_SF"/>
    <property type="match status" value="1"/>
</dbReference>
<reference evidence="10" key="1">
    <citation type="submission" date="2023-01" db="EMBL/GenBank/DDBJ databases">
        <authorList>
            <person name="Van Ghelder C."/>
            <person name="Rancurel C."/>
        </authorList>
    </citation>
    <scope>NUCLEOTIDE SEQUENCE</scope>
    <source>
        <strain evidence="10">CNCM I-4278</strain>
    </source>
</reference>
<dbReference type="Pfam" id="PF07524">
    <property type="entry name" value="Bromo_TP"/>
    <property type="match status" value="1"/>
</dbReference>
<dbReference type="InterPro" id="IPR037818">
    <property type="entry name" value="TAF8"/>
</dbReference>
<protein>
    <recommendedName>
        <fullName evidence="3">Transcription initiation factor TFIID subunit 8</fullName>
    </recommendedName>
</protein>
<evidence type="ECO:0000256" key="1">
    <source>
        <dbReference type="ARBA" id="ARBA00004123"/>
    </source>
</evidence>